<organism evidence="1">
    <name type="scientific">hot springs metagenome</name>
    <dbReference type="NCBI Taxonomy" id="433727"/>
    <lineage>
        <taxon>unclassified sequences</taxon>
        <taxon>metagenomes</taxon>
        <taxon>ecological metagenomes</taxon>
    </lineage>
</organism>
<comment type="caution">
    <text evidence="1">The sequence shown here is derived from an EMBL/GenBank/DDBJ whole genome shotgun (WGS) entry which is preliminary data.</text>
</comment>
<gene>
    <name evidence="1" type="ORF">A45J_0320</name>
</gene>
<name>A0A5J4KZW6_9ZZZZ</name>
<dbReference type="EMBL" id="BLAB01000001">
    <property type="protein sequence ID" value="GER92602.1"/>
    <property type="molecule type" value="Genomic_DNA"/>
</dbReference>
<sequence length="87" mass="9864">MSSESKTVANLKGQLSRFSGIISKAFNKPKQRLIKELLYGIQASKDVKLSNIARTLKEDQPLIKTEDRLSRNLDLTVVLNRTVHQKI</sequence>
<dbReference type="AlphaFoldDB" id="A0A5J4KZW6"/>
<reference evidence="1" key="1">
    <citation type="submission" date="2019-10" db="EMBL/GenBank/DDBJ databases">
        <title>Metagenomic sequencing of thiosulfate-disproportionating enrichment culture.</title>
        <authorList>
            <person name="Umezawa K."/>
            <person name="Kojima H."/>
            <person name="Fukui M."/>
        </authorList>
    </citation>
    <scope>NUCLEOTIDE SEQUENCE</scope>
    <source>
        <strain evidence="1">45J</strain>
    </source>
</reference>
<accession>A0A5J4KZW6</accession>
<proteinExistence type="predicted"/>
<evidence type="ECO:0000313" key="1">
    <source>
        <dbReference type="EMBL" id="GER92602.1"/>
    </source>
</evidence>
<protein>
    <submittedName>
        <fullName evidence="1">Uncharacterized protein</fullName>
    </submittedName>
</protein>